<name>D2TUG8_CITRI</name>
<organism evidence="1 2">
    <name type="scientific">Citrobacter rodentium (strain ICC168)</name>
    <name type="common">Citrobacter freundii biotype 4280</name>
    <dbReference type="NCBI Taxonomy" id="637910"/>
    <lineage>
        <taxon>Bacteria</taxon>
        <taxon>Pseudomonadati</taxon>
        <taxon>Pseudomonadota</taxon>
        <taxon>Gammaproteobacteria</taxon>
        <taxon>Enterobacterales</taxon>
        <taxon>Enterobacteriaceae</taxon>
        <taxon>Citrobacter</taxon>
    </lineage>
</organism>
<keyword evidence="2" id="KW-1185">Reference proteome</keyword>
<proteinExistence type="predicted"/>
<dbReference type="Proteomes" id="UP000001889">
    <property type="component" value="Chromosome"/>
</dbReference>
<dbReference type="EMBL" id="FN543502">
    <property type="protein sequence ID" value="CBG88021.1"/>
    <property type="molecule type" value="Genomic_DNA"/>
</dbReference>
<dbReference type="KEGG" id="cro:ROD_12581"/>
<gene>
    <name evidence="1" type="ordered locus">ROD_12581</name>
</gene>
<dbReference type="HOGENOM" id="CLU_3342063_0_0_6"/>
<dbReference type="STRING" id="637910.ROD_12581"/>
<sequence length="37" mass="4162">MGGKRDFIRLFINVKHGNVDAAQENMEPQTLARYAIG</sequence>
<evidence type="ECO:0000313" key="2">
    <source>
        <dbReference type="Proteomes" id="UP000001889"/>
    </source>
</evidence>
<protein>
    <submittedName>
        <fullName evidence="1">Uncharacterized protein</fullName>
    </submittedName>
</protein>
<evidence type="ECO:0000313" key="1">
    <source>
        <dbReference type="EMBL" id="CBG88021.1"/>
    </source>
</evidence>
<accession>D2TUG8</accession>
<reference evidence="1 2" key="1">
    <citation type="journal article" date="2010" name="J. Bacteriol.">
        <title>The Citrobacter rodentium genome sequence reveals convergent evolution with human pathogenic Escherichia coli.</title>
        <authorList>
            <person name="Petty N.K."/>
            <person name="Bulgin R."/>
            <person name="Crepin V.F."/>
            <person name="Cerdeno-Tarraga A.M."/>
            <person name="Schroeder G.N."/>
            <person name="Quail M.A."/>
            <person name="Lennard N."/>
            <person name="Corton C."/>
            <person name="Barron A."/>
            <person name="Clark L."/>
            <person name="Toribio A.L."/>
            <person name="Parkhill J."/>
            <person name="Dougan G."/>
            <person name="Frankel G."/>
            <person name="Thomson N.R."/>
        </authorList>
    </citation>
    <scope>NUCLEOTIDE SEQUENCE [LARGE SCALE GENOMIC DNA]</scope>
    <source>
        <strain evidence="1 2">ICC168</strain>
    </source>
</reference>
<dbReference type="AlphaFoldDB" id="D2TUG8"/>